<dbReference type="PANTHER" id="PTHR13774:SF17">
    <property type="entry name" value="PHENAZINE BIOSYNTHESIS-LIKE DOMAIN-CONTAINING PROTEIN"/>
    <property type="match status" value="1"/>
</dbReference>
<dbReference type="PIRSF" id="PIRSF016184">
    <property type="entry name" value="PhzC_PhzF"/>
    <property type="match status" value="1"/>
</dbReference>
<dbReference type="SUPFAM" id="SSF54506">
    <property type="entry name" value="Diaminopimelate epimerase-like"/>
    <property type="match status" value="1"/>
</dbReference>
<organism evidence="3 4">
    <name type="scientific">Altererythrobacter litoralis</name>
    <dbReference type="NCBI Taxonomy" id="3113904"/>
    <lineage>
        <taxon>Bacteria</taxon>
        <taxon>Pseudomonadati</taxon>
        <taxon>Pseudomonadota</taxon>
        <taxon>Alphaproteobacteria</taxon>
        <taxon>Sphingomonadales</taxon>
        <taxon>Erythrobacteraceae</taxon>
        <taxon>Altererythrobacter</taxon>
    </lineage>
</organism>
<dbReference type="RefSeq" id="WP_354145262.1">
    <property type="nucleotide sequence ID" value="NZ_JAZDQV010000010.1"/>
</dbReference>
<keyword evidence="2" id="KW-0413">Isomerase</keyword>
<dbReference type="Pfam" id="PF02567">
    <property type="entry name" value="PhzC-PhzF"/>
    <property type="match status" value="1"/>
</dbReference>
<evidence type="ECO:0000256" key="1">
    <source>
        <dbReference type="ARBA" id="ARBA00008270"/>
    </source>
</evidence>
<evidence type="ECO:0000256" key="2">
    <source>
        <dbReference type="ARBA" id="ARBA00023235"/>
    </source>
</evidence>
<proteinExistence type="inferred from homology"/>
<dbReference type="PANTHER" id="PTHR13774">
    <property type="entry name" value="PHENAZINE BIOSYNTHESIS PROTEIN"/>
    <property type="match status" value="1"/>
</dbReference>
<dbReference type="Proteomes" id="UP001343492">
    <property type="component" value="Unassembled WGS sequence"/>
</dbReference>
<keyword evidence="4" id="KW-1185">Reference proteome</keyword>
<dbReference type="Gene3D" id="3.10.310.10">
    <property type="entry name" value="Diaminopimelate Epimerase, Chain A, domain 1"/>
    <property type="match status" value="2"/>
</dbReference>
<sequence>MACNRVDAFVGPGCKGNRAAVVLLDVPVDEAAMQAAAHGFGEPATAFVQLAPVDGAHPVRWFAPDREIALCGHGALAARHLLLAGAEGDAVTLQSSGGRKLEIRKLPGEARYEISLPAIQTEPHEWPELAAALGSEPAEIRWNPAGYALALFANPQEVAALAPDPEALARLGNLQVTASAPGSRAGASANITSRVFSPGGCEDAATGSAHAVLAPYWSERLGRERLAAHQASARGGWFECRMEGNNVWLGGQCADIT</sequence>
<evidence type="ECO:0000313" key="3">
    <source>
        <dbReference type="EMBL" id="MEE1878158.1"/>
    </source>
</evidence>
<evidence type="ECO:0000313" key="4">
    <source>
        <dbReference type="Proteomes" id="UP001343492"/>
    </source>
</evidence>
<comment type="caution">
    <text evidence="3">The sequence shown here is derived from an EMBL/GenBank/DDBJ whole genome shotgun (WGS) entry which is preliminary data.</text>
</comment>
<gene>
    <name evidence="3" type="ORF">VRS74_10740</name>
</gene>
<accession>A0ABU7GGE7</accession>
<dbReference type="EMBL" id="JAZDQV010000010">
    <property type="protein sequence ID" value="MEE1878158.1"/>
    <property type="molecule type" value="Genomic_DNA"/>
</dbReference>
<name>A0ABU7GGE7_9SPHN</name>
<protein>
    <submittedName>
        <fullName evidence="3">PhzF family phenazine biosynthesis protein</fullName>
    </submittedName>
</protein>
<reference evidence="3 4" key="1">
    <citation type="submission" date="2024-01" db="EMBL/GenBank/DDBJ databases">
        <title>The genome sequence of Erythrobacteraceae sp. strain 1XM1-14.</title>
        <authorList>
            <person name="Liu Y."/>
        </authorList>
    </citation>
    <scope>NUCLEOTIDE SEQUENCE [LARGE SCALE GENOMIC DNA]</scope>
    <source>
        <strain evidence="3 4">1XM1-14</strain>
    </source>
</reference>
<comment type="similarity">
    <text evidence="1">Belongs to the PhzF family.</text>
</comment>
<dbReference type="InterPro" id="IPR003719">
    <property type="entry name" value="Phenazine_PhzF-like"/>
</dbReference>